<dbReference type="InterPro" id="IPR009057">
    <property type="entry name" value="Homeodomain-like_sf"/>
</dbReference>
<dbReference type="InterPro" id="IPR017970">
    <property type="entry name" value="Homeobox_CS"/>
</dbReference>
<comment type="caution">
    <text evidence="8">The sequence shown here is derived from an EMBL/GenBank/DDBJ whole genome shotgun (WGS) entry which is preliminary data.</text>
</comment>
<dbReference type="CDD" id="cd00086">
    <property type="entry name" value="homeodomain"/>
    <property type="match status" value="1"/>
</dbReference>
<evidence type="ECO:0000256" key="4">
    <source>
        <dbReference type="PROSITE-ProRule" id="PRU00108"/>
    </source>
</evidence>
<feature type="compositionally biased region" description="Basic and acidic residues" evidence="6">
    <location>
        <begin position="323"/>
        <end position="334"/>
    </location>
</feature>
<feature type="compositionally biased region" description="Low complexity" evidence="6">
    <location>
        <begin position="144"/>
        <end position="153"/>
    </location>
</feature>
<reference evidence="8" key="1">
    <citation type="submission" date="2021-04" db="EMBL/GenBank/DDBJ databases">
        <authorList>
            <consortium name="Molecular Ecology Group"/>
        </authorList>
    </citation>
    <scope>NUCLEOTIDE SEQUENCE</scope>
</reference>
<feature type="region of interest" description="Disordered" evidence="6">
    <location>
        <begin position="144"/>
        <end position="196"/>
    </location>
</feature>
<dbReference type="Pfam" id="PF00046">
    <property type="entry name" value="Homeodomain"/>
    <property type="match status" value="1"/>
</dbReference>
<dbReference type="GO" id="GO:0000981">
    <property type="term" value="F:DNA-binding transcription factor activity, RNA polymerase II-specific"/>
    <property type="evidence" value="ECO:0007669"/>
    <property type="project" value="InterPro"/>
</dbReference>
<dbReference type="SUPFAM" id="SSF46689">
    <property type="entry name" value="Homeodomain-like"/>
    <property type="match status" value="1"/>
</dbReference>
<evidence type="ECO:0000256" key="1">
    <source>
        <dbReference type="ARBA" id="ARBA00023125"/>
    </source>
</evidence>
<dbReference type="GO" id="GO:0005634">
    <property type="term" value="C:nucleus"/>
    <property type="evidence" value="ECO:0007669"/>
    <property type="project" value="UniProtKB-SubCell"/>
</dbReference>
<dbReference type="PRINTS" id="PR00024">
    <property type="entry name" value="HOMEOBOX"/>
</dbReference>
<keyword evidence="9" id="KW-1185">Reference proteome</keyword>
<dbReference type="AlphaFoldDB" id="A0A8S3YFM5"/>
<sequence length="389" mass="42432">MSRSFYVDSLMVSKPGNGDCPPAGSPPSHLSALLSQHPALLARSHQSPHTGSHHHHHHHPMPTPGIACYTRHPADLLGALCCPLCLHGPAASPHSLAAHALSTAQVMTSAHVLTSHPSPVIPGHRLPRSSSPLPLISTYSSSPFSSHSPMKSHSLMRPPIQNSDSRLSLSPSPPQSKKRPKCVNGPSDDLPSSKRMRTAFTSTQLLELERAFSSNMYLSRLRRIEIATCLNLSEKQVKIWFQNRRVKHKKEGPEESNHGCGCHRTCSSHAKKPEVEALPQSGIEPKTSATGENKEHHVIDHRNDKSPSSFFPASRSIRKTKCGHHENRKDRSLQPERVGLTSCDNKQASMKTDDTDSNTGVVNSELRLITVEQGSSAEDGELSEPSSPE</sequence>
<dbReference type="PANTHER" id="PTHR47421:SF2">
    <property type="entry name" value="GS HOMEOBOX 1"/>
    <property type="match status" value="1"/>
</dbReference>
<dbReference type="SMART" id="SM00389">
    <property type="entry name" value="HOX"/>
    <property type="match status" value="1"/>
</dbReference>
<dbReference type="GO" id="GO:1990837">
    <property type="term" value="F:sequence-specific double-stranded DNA binding"/>
    <property type="evidence" value="ECO:0007669"/>
    <property type="project" value="TreeGrafter"/>
</dbReference>
<dbReference type="FunFam" id="1.10.10.60:FF:000395">
    <property type="entry name" value="GS homeobox 2"/>
    <property type="match status" value="1"/>
</dbReference>
<organism evidence="8 9">
    <name type="scientific">Candidula unifasciata</name>
    <dbReference type="NCBI Taxonomy" id="100452"/>
    <lineage>
        <taxon>Eukaryota</taxon>
        <taxon>Metazoa</taxon>
        <taxon>Spiralia</taxon>
        <taxon>Lophotrochozoa</taxon>
        <taxon>Mollusca</taxon>
        <taxon>Gastropoda</taxon>
        <taxon>Heterobranchia</taxon>
        <taxon>Euthyneura</taxon>
        <taxon>Panpulmonata</taxon>
        <taxon>Eupulmonata</taxon>
        <taxon>Stylommatophora</taxon>
        <taxon>Helicina</taxon>
        <taxon>Helicoidea</taxon>
        <taxon>Geomitridae</taxon>
        <taxon>Candidula</taxon>
    </lineage>
</organism>
<dbReference type="EMBL" id="CAJHNH020000100">
    <property type="protein sequence ID" value="CAG5115294.1"/>
    <property type="molecule type" value="Genomic_DNA"/>
</dbReference>
<keyword evidence="3 4" id="KW-0539">Nucleus</keyword>
<protein>
    <recommendedName>
        <fullName evidence="7">Homeobox domain-containing protein</fullName>
    </recommendedName>
</protein>
<proteinExistence type="predicted"/>
<dbReference type="Proteomes" id="UP000678393">
    <property type="component" value="Unassembled WGS sequence"/>
</dbReference>
<evidence type="ECO:0000256" key="2">
    <source>
        <dbReference type="ARBA" id="ARBA00023155"/>
    </source>
</evidence>
<name>A0A8S3YFM5_9EUPU</name>
<feature type="DNA-binding region" description="Homeobox" evidence="4">
    <location>
        <begin position="193"/>
        <end position="252"/>
    </location>
</feature>
<evidence type="ECO:0000256" key="6">
    <source>
        <dbReference type="SAM" id="MobiDB-lite"/>
    </source>
</evidence>
<dbReference type="InterPro" id="IPR001356">
    <property type="entry name" value="HD"/>
</dbReference>
<evidence type="ECO:0000256" key="3">
    <source>
        <dbReference type="ARBA" id="ARBA00023242"/>
    </source>
</evidence>
<gene>
    <name evidence="8" type="ORF">CUNI_LOCUS852</name>
</gene>
<dbReference type="PANTHER" id="PTHR47421">
    <property type="entry name" value="GS HOMEOBOX 2"/>
    <property type="match status" value="1"/>
</dbReference>
<evidence type="ECO:0000259" key="7">
    <source>
        <dbReference type="PROSITE" id="PS50071"/>
    </source>
</evidence>
<feature type="compositionally biased region" description="Basic and acidic residues" evidence="6">
    <location>
        <begin position="292"/>
        <end position="305"/>
    </location>
</feature>
<dbReference type="OrthoDB" id="6159439at2759"/>
<feature type="region of interest" description="Disordered" evidence="6">
    <location>
        <begin position="282"/>
        <end position="362"/>
    </location>
</feature>
<dbReference type="PROSITE" id="PS50071">
    <property type="entry name" value="HOMEOBOX_2"/>
    <property type="match status" value="1"/>
</dbReference>
<keyword evidence="1 4" id="KW-0238">DNA-binding</keyword>
<comment type="subcellular location">
    <subcellularLocation>
        <location evidence="4 5">Nucleus</location>
    </subcellularLocation>
</comment>
<keyword evidence="2 4" id="KW-0371">Homeobox</keyword>
<feature type="domain" description="Homeobox" evidence="7">
    <location>
        <begin position="191"/>
        <end position="251"/>
    </location>
</feature>
<dbReference type="PROSITE" id="PS00027">
    <property type="entry name" value="HOMEOBOX_1"/>
    <property type="match status" value="1"/>
</dbReference>
<evidence type="ECO:0000313" key="8">
    <source>
        <dbReference type="EMBL" id="CAG5115294.1"/>
    </source>
</evidence>
<dbReference type="Gene3D" id="1.10.10.60">
    <property type="entry name" value="Homeodomain-like"/>
    <property type="match status" value="1"/>
</dbReference>
<evidence type="ECO:0000256" key="5">
    <source>
        <dbReference type="RuleBase" id="RU000682"/>
    </source>
</evidence>
<dbReference type="InterPro" id="IPR020479">
    <property type="entry name" value="HD_metazoa"/>
</dbReference>
<dbReference type="InterPro" id="IPR042191">
    <property type="entry name" value="GSH1/2"/>
</dbReference>
<evidence type="ECO:0000313" key="9">
    <source>
        <dbReference type="Proteomes" id="UP000678393"/>
    </source>
</evidence>
<accession>A0A8S3YFM5</accession>